<name>A0A7C8NGR9_ORBOL</name>
<dbReference type="EMBL" id="WIQW01000014">
    <property type="protein sequence ID" value="KAF3105454.1"/>
    <property type="molecule type" value="Genomic_DNA"/>
</dbReference>
<evidence type="ECO:0000313" key="2">
    <source>
        <dbReference type="Proteomes" id="UP000475325"/>
    </source>
</evidence>
<protein>
    <submittedName>
        <fullName evidence="1">Uncharacterized protein</fullName>
    </submittedName>
</protein>
<comment type="caution">
    <text evidence="1">The sequence shown here is derived from an EMBL/GenBank/DDBJ whole genome shotgun (WGS) entry which is preliminary data.</text>
</comment>
<proteinExistence type="predicted"/>
<reference evidence="1 2" key="1">
    <citation type="submission" date="2019-06" db="EMBL/GenBank/DDBJ databases">
        <authorList>
            <person name="Palmer J.M."/>
        </authorList>
    </citation>
    <scope>NUCLEOTIDE SEQUENCE [LARGE SCALE GENOMIC DNA]</scope>
    <source>
        <strain evidence="1 2">TWF102</strain>
    </source>
</reference>
<organism evidence="1 2">
    <name type="scientific">Orbilia oligospora</name>
    <name type="common">Nematode-trapping fungus</name>
    <name type="synonym">Arthrobotrys oligospora</name>
    <dbReference type="NCBI Taxonomy" id="2813651"/>
    <lineage>
        <taxon>Eukaryota</taxon>
        <taxon>Fungi</taxon>
        <taxon>Dikarya</taxon>
        <taxon>Ascomycota</taxon>
        <taxon>Pezizomycotina</taxon>
        <taxon>Orbiliomycetes</taxon>
        <taxon>Orbiliales</taxon>
        <taxon>Orbiliaceae</taxon>
        <taxon>Orbilia</taxon>
    </lineage>
</organism>
<dbReference type="Proteomes" id="UP000475325">
    <property type="component" value="Unassembled WGS sequence"/>
</dbReference>
<sequence length="127" mass="14153">MSISLSGFKEGGLSIYKGFRSASVNKVIEVWVDYNSRSIKTTIYDRPLSPIIVISRYSGRIEAHIAARNVWRISDHGSLSPSVRNNVSMDISIEIISKHSNVNDVPGKEVMIRFEVPNGASRILSVY</sequence>
<dbReference type="AlphaFoldDB" id="A0A7C8NGR9"/>
<accession>A0A7C8NGR9</accession>
<evidence type="ECO:0000313" key="1">
    <source>
        <dbReference type="EMBL" id="KAF3105454.1"/>
    </source>
</evidence>
<gene>
    <name evidence="1" type="ORF">TWF102_002368</name>
</gene>